<evidence type="ECO:0000313" key="2">
    <source>
        <dbReference type="EMBL" id="KFM58919.1"/>
    </source>
</evidence>
<evidence type="ECO:0000256" key="1">
    <source>
        <dbReference type="SAM" id="MobiDB-lite"/>
    </source>
</evidence>
<feature type="region of interest" description="Disordered" evidence="1">
    <location>
        <begin position="1"/>
        <end position="20"/>
    </location>
</feature>
<organism evidence="2 3">
    <name type="scientific">Stegodyphus mimosarum</name>
    <name type="common">African social velvet spider</name>
    <dbReference type="NCBI Taxonomy" id="407821"/>
    <lineage>
        <taxon>Eukaryota</taxon>
        <taxon>Metazoa</taxon>
        <taxon>Ecdysozoa</taxon>
        <taxon>Arthropoda</taxon>
        <taxon>Chelicerata</taxon>
        <taxon>Arachnida</taxon>
        <taxon>Araneae</taxon>
        <taxon>Araneomorphae</taxon>
        <taxon>Entelegynae</taxon>
        <taxon>Eresoidea</taxon>
        <taxon>Eresidae</taxon>
        <taxon>Stegodyphus</taxon>
    </lineage>
</organism>
<reference evidence="2 3" key="1">
    <citation type="submission" date="2013-11" db="EMBL/GenBank/DDBJ databases">
        <title>Genome sequencing of Stegodyphus mimosarum.</title>
        <authorList>
            <person name="Bechsgaard J."/>
        </authorList>
    </citation>
    <scope>NUCLEOTIDE SEQUENCE [LARGE SCALE GENOMIC DNA]</scope>
</reference>
<protein>
    <submittedName>
        <fullName evidence="2">Uncharacterized protein</fullName>
    </submittedName>
</protein>
<feature type="compositionally biased region" description="Polar residues" evidence="1">
    <location>
        <begin position="9"/>
        <end position="20"/>
    </location>
</feature>
<keyword evidence="3" id="KW-1185">Reference proteome</keyword>
<dbReference type="AlphaFoldDB" id="A0A087T1D0"/>
<gene>
    <name evidence="2" type="ORF">X975_12836</name>
</gene>
<sequence length="109" mass="12046">MKSPDSALRNFTSAVEDNDSSCNRIPKALKIQDEAFQSKKQTVIDKSYSGEKTDARMECKKALPAGSPDLTMTDNSSSYIPVLEFPGNVCTSHKLISTFEMLKVIPLKE</sequence>
<name>A0A087T1D0_STEMI</name>
<proteinExistence type="predicted"/>
<dbReference type="Proteomes" id="UP000054359">
    <property type="component" value="Unassembled WGS sequence"/>
</dbReference>
<dbReference type="EMBL" id="KK112943">
    <property type="protein sequence ID" value="KFM58919.1"/>
    <property type="molecule type" value="Genomic_DNA"/>
</dbReference>
<feature type="non-terminal residue" evidence="2">
    <location>
        <position position="109"/>
    </location>
</feature>
<accession>A0A087T1D0</accession>
<evidence type="ECO:0000313" key="3">
    <source>
        <dbReference type="Proteomes" id="UP000054359"/>
    </source>
</evidence>